<dbReference type="EMBL" id="UZAF01017818">
    <property type="protein sequence ID" value="VDO45267.1"/>
    <property type="molecule type" value="Genomic_DNA"/>
</dbReference>
<reference evidence="4" key="1">
    <citation type="submission" date="2016-04" db="UniProtKB">
        <authorList>
            <consortium name="WormBaseParasite"/>
        </authorList>
    </citation>
    <scope>IDENTIFICATION</scope>
</reference>
<evidence type="ECO:0000313" key="2">
    <source>
        <dbReference type="EMBL" id="VDO45267.1"/>
    </source>
</evidence>
<evidence type="ECO:0000313" key="3">
    <source>
        <dbReference type="Proteomes" id="UP000268014"/>
    </source>
</evidence>
<organism evidence="4">
    <name type="scientific">Haemonchus placei</name>
    <name type="common">Barber's pole worm</name>
    <dbReference type="NCBI Taxonomy" id="6290"/>
    <lineage>
        <taxon>Eukaryota</taxon>
        <taxon>Metazoa</taxon>
        <taxon>Ecdysozoa</taxon>
        <taxon>Nematoda</taxon>
        <taxon>Chromadorea</taxon>
        <taxon>Rhabditida</taxon>
        <taxon>Rhabditina</taxon>
        <taxon>Rhabditomorpha</taxon>
        <taxon>Strongyloidea</taxon>
        <taxon>Trichostrongylidae</taxon>
        <taxon>Haemonchus</taxon>
    </lineage>
</organism>
<keyword evidence="3" id="KW-1185">Reference proteome</keyword>
<protein>
    <submittedName>
        <fullName evidence="4">PEST proteolytic signal-containing nuclear protein</fullName>
    </submittedName>
</protein>
<name>A0A158QPB2_HAEPC</name>
<feature type="compositionally biased region" description="Basic and acidic residues" evidence="1">
    <location>
        <begin position="96"/>
        <end position="108"/>
    </location>
</feature>
<evidence type="ECO:0000256" key="1">
    <source>
        <dbReference type="SAM" id="MobiDB-lite"/>
    </source>
</evidence>
<dbReference type="AlphaFoldDB" id="A0A158QPB2"/>
<feature type="region of interest" description="Disordered" evidence="1">
    <location>
        <begin position="133"/>
        <end position="192"/>
    </location>
</feature>
<gene>
    <name evidence="2" type="ORF">HPLM_LOCUS12290</name>
</gene>
<feature type="region of interest" description="Disordered" evidence="1">
    <location>
        <begin position="69"/>
        <end position="108"/>
    </location>
</feature>
<sequence length="192" mass="21379">MGIISYVLSQHGLIPLPVTELFGQDANKVMKQYHPLGPNMSLNALITNSDDLDEQLSAEEFIKSLKKVDSFEDPKKKSQSGTSTASGSSDKMASTKMEEEKKKMMIEKKGSASELLVKMRSRFQHRATEPVFHTLATNAPEASLERQSSTEEGSTLKLPPLATLKHEQRTDSAPTLQRFYPEKYISESDDLS</sequence>
<proteinExistence type="predicted"/>
<evidence type="ECO:0000313" key="4">
    <source>
        <dbReference type="WBParaSite" id="HPLM_0001229801-mRNA-1"/>
    </source>
</evidence>
<accession>A0A158QPB2</accession>
<dbReference type="Proteomes" id="UP000268014">
    <property type="component" value="Unassembled WGS sequence"/>
</dbReference>
<feature type="compositionally biased region" description="Low complexity" evidence="1">
    <location>
        <begin position="79"/>
        <end position="91"/>
    </location>
</feature>
<dbReference type="WBParaSite" id="HPLM_0001229801-mRNA-1">
    <property type="protein sequence ID" value="HPLM_0001229801-mRNA-1"/>
    <property type="gene ID" value="HPLM_0001229801"/>
</dbReference>
<reference evidence="2 3" key="2">
    <citation type="submission" date="2018-11" db="EMBL/GenBank/DDBJ databases">
        <authorList>
            <consortium name="Pathogen Informatics"/>
        </authorList>
    </citation>
    <scope>NUCLEOTIDE SEQUENCE [LARGE SCALE GENOMIC DNA]</scope>
    <source>
        <strain evidence="2 3">MHpl1</strain>
    </source>
</reference>
<dbReference type="OMA" id="HRATEPI"/>
<dbReference type="OrthoDB" id="5866750at2759"/>